<proteinExistence type="inferred from homology"/>
<dbReference type="CDD" id="cd05356">
    <property type="entry name" value="17beta-HSD1_like_SDR_c"/>
    <property type="match status" value="1"/>
</dbReference>
<dbReference type="Gene3D" id="3.40.50.720">
    <property type="entry name" value="NAD(P)-binding Rossmann-like Domain"/>
    <property type="match status" value="1"/>
</dbReference>
<keyword evidence="2" id="KW-0560">Oxidoreductase</keyword>
<evidence type="ECO:0000313" key="4">
    <source>
        <dbReference type="Proteomes" id="UP001295684"/>
    </source>
</evidence>
<dbReference type="InterPro" id="IPR036291">
    <property type="entry name" value="NAD(P)-bd_dom_sf"/>
</dbReference>
<name>A0AAD1XN33_EUPCR</name>
<dbReference type="EMBL" id="CAMPGE010017478">
    <property type="protein sequence ID" value="CAI2375956.1"/>
    <property type="molecule type" value="Genomic_DNA"/>
</dbReference>
<dbReference type="PRINTS" id="PR00081">
    <property type="entry name" value="GDHRDH"/>
</dbReference>
<sequence length="294" mass="33079">MFRKRIIPLAGATALAYYGLYVPGSGVYRHFIREPHDLIQRYGQDSWAIVTGGSDGIGKAFAYELANKGFNLLLISRTESKLQDITKDIEDKYKVKAKYLAKNFDDSHEESFYKDIIEETQDLDVSLLVNNVGIGFRVAEDGNQIKNDLNALKVNCCSQTALTAHFAPVMNKRKMKSGIVNLSSFQGGKPCGLNPVYSSTKGYNDFHSRASSWDYEGKIDFMSLRPSYVSTPLVGNRKVSGFTISAQDCARGSLDKLGHDAWTNGHWKHALFYHMCYLIPDTLFQRKSLSWRSK</sequence>
<dbReference type="SUPFAM" id="SSF51735">
    <property type="entry name" value="NAD(P)-binding Rossmann-fold domains"/>
    <property type="match status" value="1"/>
</dbReference>
<protein>
    <submittedName>
        <fullName evidence="3">Uncharacterized protein</fullName>
    </submittedName>
</protein>
<evidence type="ECO:0000313" key="3">
    <source>
        <dbReference type="EMBL" id="CAI2375956.1"/>
    </source>
</evidence>
<keyword evidence="4" id="KW-1185">Reference proteome</keyword>
<dbReference type="Pfam" id="PF00106">
    <property type="entry name" value="adh_short"/>
    <property type="match status" value="1"/>
</dbReference>
<comment type="caution">
    <text evidence="3">The sequence shown here is derived from an EMBL/GenBank/DDBJ whole genome shotgun (WGS) entry which is preliminary data.</text>
</comment>
<dbReference type="Proteomes" id="UP001295684">
    <property type="component" value="Unassembled WGS sequence"/>
</dbReference>
<dbReference type="PANTHER" id="PTHR43899:SF13">
    <property type="entry name" value="RH59310P"/>
    <property type="match status" value="1"/>
</dbReference>
<evidence type="ECO:0000256" key="1">
    <source>
        <dbReference type="ARBA" id="ARBA00006484"/>
    </source>
</evidence>
<dbReference type="InterPro" id="IPR002347">
    <property type="entry name" value="SDR_fam"/>
</dbReference>
<dbReference type="GO" id="GO:0016491">
    <property type="term" value="F:oxidoreductase activity"/>
    <property type="evidence" value="ECO:0007669"/>
    <property type="project" value="UniProtKB-KW"/>
</dbReference>
<reference evidence="3" key="1">
    <citation type="submission" date="2023-07" db="EMBL/GenBank/DDBJ databases">
        <authorList>
            <consortium name="AG Swart"/>
            <person name="Singh M."/>
            <person name="Singh A."/>
            <person name="Seah K."/>
            <person name="Emmerich C."/>
        </authorList>
    </citation>
    <scope>NUCLEOTIDE SEQUENCE</scope>
    <source>
        <strain evidence="3">DP1</strain>
    </source>
</reference>
<dbReference type="PIRSF" id="PIRSF000126">
    <property type="entry name" value="11-beta-HSD1"/>
    <property type="match status" value="1"/>
</dbReference>
<gene>
    <name evidence="3" type="ORF">ECRASSUSDP1_LOCUS17324</name>
</gene>
<dbReference type="InterPro" id="IPR051019">
    <property type="entry name" value="VLCFA-Steroid_DH"/>
</dbReference>
<accession>A0AAD1XN33</accession>
<organism evidence="3 4">
    <name type="scientific">Euplotes crassus</name>
    <dbReference type="NCBI Taxonomy" id="5936"/>
    <lineage>
        <taxon>Eukaryota</taxon>
        <taxon>Sar</taxon>
        <taxon>Alveolata</taxon>
        <taxon>Ciliophora</taxon>
        <taxon>Intramacronucleata</taxon>
        <taxon>Spirotrichea</taxon>
        <taxon>Hypotrichia</taxon>
        <taxon>Euplotida</taxon>
        <taxon>Euplotidae</taxon>
        <taxon>Moneuplotes</taxon>
    </lineage>
</organism>
<dbReference type="PANTHER" id="PTHR43899">
    <property type="entry name" value="RH59310P"/>
    <property type="match status" value="1"/>
</dbReference>
<dbReference type="AlphaFoldDB" id="A0AAD1XN33"/>
<comment type="similarity">
    <text evidence="1">Belongs to the short-chain dehydrogenases/reductases (SDR) family.</text>
</comment>
<evidence type="ECO:0000256" key="2">
    <source>
        <dbReference type="ARBA" id="ARBA00023002"/>
    </source>
</evidence>